<dbReference type="EMBL" id="SRXW01000001">
    <property type="protein sequence ID" value="TGY89681.1"/>
    <property type="molecule type" value="Genomic_DNA"/>
</dbReference>
<dbReference type="OrthoDB" id="9798292at2"/>
<dbReference type="RefSeq" id="WP_135994180.1">
    <property type="nucleotide sequence ID" value="NZ_CP071057.1"/>
</dbReference>
<evidence type="ECO:0000313" key="2">
    <source>
        <dbReference type="Proteomes" id="UP000308054"/>
    </source>
</evidence>
<gene>
    <name evidence="1" type="ORF">E5163_00630</name>
</gene>
<dbReference type="PIRSF" id="PIRSF032025">
    <property type="entry name" value="UCP032025"/>
    <property type="match status" value="1"/>
</dbReference>
<dbReference type="Pfam" id="PF07370">
    <property type="entry name" value="DUF1489"/>
    <property type="match status" value="1"/>
</dbReference>
<comment type="caution">
    <text evidence="1">The sequence shown here is derived from an EMBL/GenBank/DDBJ whole genome shotgun (WGS) entry which is preliminary data.</text>
</comment>
<dbReference type="AlphaFoldDB" id="A0A4S2H2X0"/>
<keyword evidence="2" id="KW-1185">Reference proteome</keyword>
<name>A0A4S2H2X0_9PROT</name>
<organism evidence="1 2">
    <name type="scientific">Marinicauda algicola</name>
    <dbReference type="NCBI Taxonomy" id="2029849"/>
    <lineage>
        <taxon>Bacteria</taxon>
        <taxon>Pseudomonadati</taxon>
        <taxon>Pseudomonadota</taxon>
        <taxon>Alphaproteobacteria</taxon>
        <taxon>Maricaulales</taxon>
        <taxon>Maricaulaceae</taxon>
        <taxon>Marinicauda</taxon>
    </lineage>
</organism>
<evidence type="ECO:0000313" key="1">
    <source>
        <dbReference type="EMBL" id="TGY89681.1"/>
    </source>
</evidence>
<accession>A0A4S2H2X0</accession>
<sequence length="138" mass="15822">MALHLLKLCVGADSIEDLERWRDRTAPGGRPMAHVTRMFPKRKAEILEGGSLYWVIKRVIQVRQTILDLEEFTDAEGVRRCRIVLDPELVRTSPAPRRPFQGWRYLKPEEAPADLSAATGGHELPDDLRRKLIELGVW</sequence>
<proteinExistence type="predicted"/>
<protein>
    <submittedName>
        <fullName evidence="1">DUF1489 family protein</fullName>
    </submittedName>
</protein>
<dbReference type="Proteomes" id="UP000308054">
    <property type="component" value="Unassembled WGS sequence"/>
</dbReference>
<dbReference type="InterPro" id="IPR008320">
    <property type="entry name" value="UCP032025"/>
</dbReference>
<reference evidence="1 2" key="1">
    <citation type="journal article" date="2017" name="Int. J. Syst. Evol. Microbiol.">
        <title>Marinicauda algicola sp. nov., isolated from a marine red alga Rhodosorus marinus.</title>
        <authorList>
            <person name="Jeong S.E."/>
            <person name="Jeon S.H."/>
            <person name="Chun B.H."/>
            <person name="Kim D.W."/>
            <person name="Jeon C.O."/>
        </authorList>
    </citation>
    <scope>NUCLEOTIDE SEQUENCE [LARGE SCALE GENOMIC DNA]</scope>
    <source>
        <strain evidence="1 2">JCM 31718</strain>
    </source>
</reference>